<organism evidence="3 4">
    <name type="scientific">Breznakibacter xylanolyticus</name>
    <dbReference type="NCBI Taxonomy" id="990"/>
    <lineage>
        <taxon>Bacteria</taxon>
        <taxon>Pseudomonadati</taxon>
        <taxon>Bacteroidota</taxon>
        <taxon>Bacteroidia</taxon>
        <taxon>Marinilabiliales</taxon>
        <taxon>Marinilabiliaceae</taxon>
        <taxon>Breznakibacter</taxon>
    </lineage>
</organism>
<dbReference type="Gene3D" id="3.20.20.80">
    <property type="entry name" value="Glycosidases"/>
    <property type="match status" value="1"/>
</dbReference>
<dbReference type="InterPro" id="IPR003790">
    <property type="entry name" value="GHL10"/>
</dbReference>
<dbReference type="PANTHER" id="PTHR43405">
    <property type="entry name" value="GLYCOSYL HYDROLASE DIGH"/>
    <property type="match status" value="1"/>
</dbReference>
<evidence type="ECO:0000313" key="4">
    <source>
        <dbReference type="Proteomes" id="UP000249239"/>
    </source>
</evidence>
<protein>
    <submittedName>
        <fullName evidence="3">Uncharacterized lipoprotein YddW (UPF0748 family)</fullName>
    </submittedName>
</protein>
<keyword evidence="4" id="KW-1185">Reference proteome</keyword>
<reference evidence="3 4" key="1">
    <citation type="submission" date="2018-06" db="EMBL/GenBank/DDBJ databases">
        <title>Genomic Encyclopedia of Archaeal and Bacterial Type Strains, Phase II (KMG-II): from individual species to whole genera.</title>
        <authorList>
            <person name="Goeker M."/>
        </authorList>
    </citation>
    <scope>NUCLEOTIDE SEQUENCE [LARGE SCALE GENOMIC DNA]</scope>
    <source>
        <strain evidence="3 4">DSM 6779</strain>
    </source>
</reference>
<sequence length="508" mass="59112">MRRHPMTIRFAIRVLLITMLAIIRPAYAQYSPKYEMRGLWVATVKNIDWPSKPGLPVEEQKKEAIRILDKAQSLNFNAIFLQVRPTSDAFYQSSFEPWSIYLTGTSGKTPQPFYDPLAFWIEQAHARQLELHAWINPYRANMSVNEPMSPTHPVNQNPKWFVTYNGRHQYDPGIPSCRRHIVNVVRELVQNYNLDGIHMDDYFYPYPKEGETFADTMSFRLYNPKNYLPFQKNDWRRENVDTTIAMLSQVIRQTKPHISFGISPFGVWRNRSDDPNGSDTRAGITNYDHLHADIIKWLKENWIDYVAPQIYWDQNHKSAGFNTLIHWWAANSCQKPLFVGHALYRLNKEAAPWDTPKELLSQINISRNTQGVSGSIHFSANHLFRELKGFQDSLIIGQYKHKALVPAMTAIQPPQSDPVELKRMWQGVKWDTPTDIDHNTRFVIYAYKATSQDPLNNGANIVGITRERQISLKDLKLPPGIWYMKVSMLNRSNQEWGTSLPLRLMVRQ</sequence>
<dbReference type="OrthoDB" id="9773203at2"/>
<keyword evidence="1" id="KW-0732">Signal</keyword>
<evidence type="ECO:0000313" key="3">
    <source>
        <dbReference type="EMBL" id="PZX11286.1"/>
    </source>
</evidence>
<dbReference type="SUPFAM" id="SSF51445">
    <property type="entry name" value="(Trans)glycosidases"/>
    <property type="match status" value="1"/>
</dbReference>
<feature type="domain" description="Glycosyl hydrolase-like 10" evidence="2">
    <location>
        <begin position="35"/>
        <end position="347"/>
    </location>
</feature>
<keyword evidence="3" id="KW-0449">Lipoprotein</keyword>
<dbReference type="AlphaFoldDB" id="A0A2W7NDW7"/>
<proteinExistence type="predicted"/>
<comment type="caution">
    <text evidence="3">The sequence shown here is derived from an EMBL/GenBank/DDBJ whole genome shotgun (WGS) entry which is preliminary data.</text>
</comment>
<accession>A0A2W7NDW7</accession>
<dbReference type="PANTHER" id="PTHR43405:SF1">
    <property type="entry name" value="GLYCOSYL HYDROLASE DIGH"/>
    <property type="match status" value="1"/>
</dbReference>
<evidence type="ECO:0000259" key="2">
    <source>
        <dbReference type="Pfam" id="PF02638"/>
    </source>
</evidence>
<dbReference type="EMBL" id="QKZK01000041">
    <property type="protein sequence ID" value="PZX11286.1"/>
    <property type="molecule type" value="Genomic_DNA"/>
</dbReference>
<dbReference type="Pfam" id="PF02638">
    <property type="entry name" value="GHL10"/>
    <property type="match status" value="1"/>
</dbReference>
<dbReference type="Proteomes" id="UP000249239">
    <property type="component" value="Unassembled WGS sequence"/>
</dbReference>
<dbReference type="InterPro" id="IPR052177">
    <property type="entry name" value="Divisome_Glycosyl_Hydrolase"/>
</dbReference>
<evidence type="ECO:0000256" key="1">
    <source>
        <dbReference type="ARBA" id="ARBA00022729"/>
    </source>
</evidence>
<gene>
    <name evidence="3" type="ORF">LX69_03169</name>
</gene>
<dbReference type="RefSeq" id="WP_111446968.1">
    <property type="nucleotide sequence ID" value="NZ_QKZK01000041.1"/>
</dbReference>
<dbReference type="InterPro" id="IPR017853">
    <property type="entry name" value="GH"/>
</dbReference>
<name>A0A2W7NDW7_9BACT</name>